<dbReference type="GO" id="GO:0003677">
    <property type="term" value="F:DNA binding"/>
    <property type="evidence" value="ECO:0007669"/>
    <property type="project" value="InterPro"/>
</dbReference>
<evidence type="ECO:0000313" key="4">
    <source>
        <dbReference type="Proteomes" id="UP000030661"/>
    </source>
</evidence>
<evidence type="ECO:0000259" key="1">
    <source>
        <dbReference type="Pfam" id="PF12727"/>
    </source>
</evidence>
<dbReference type="eggNOG" id="COG1910">
    <property type="taxonomic scope" value="Bacteria"/>
</dbReference>
<dbReference type="InterPro" id="IPR041657">
    <property type="entry name" value="HTH_17"/>
</dbReference>
<keyword evidence="4" id="KW-1185">Reference proteome</keyword>
<organism evidence="3">
    <name type="scientific">Vecturithrix granuli</name>
    <dbReference type="NCBI Taxonomy" id="1499967"/>
    <lineage>
        <taxon>Bacteria</taxon>
        <taxon>Candidatus Moduliflexota</taxon>
        <taxon>Candidatus Vecturitrichia</taxon>
        <taxon>Candidatus Vecturitrichales</taxon>
        <taxon>Candidatus Vecturitrichaceae</taxon>
        <taxon>Candidatus Vecturithrix</taxon>
    </lineage>
</organism>
<dbReference type="InterPro" id="IPR024370">
    <property type="entry name" value="PBP_domain"/>
</dbReference>
<dbReference type="PANTHER" id="PTHR38431">
    <property type="entry name" value="BLL2305 PROTEIN"/>
    <property type="match status" value="1"/>
</dbReference>
<proteinExistence type="predicted"/>
<dbReference type="SUPFAM" id="SSF53850">
    <property type="entry name" value="Periplasmic binding protein-like II"/>
    <property type="match status" value="1"/>
</dbReference>
<dbReference type="Pfam" id="PF12728">
    <property type="entry name" value="HTH_17"/>
    <property type="match status" value="1"/>
</dbReference>
<dbReference type="STRING" id="1499967.U27_05673"/>
<dbReference type="NCBIfam" id="TIGR01764">
    <property type="entry name" value="excise"/>
    <property type="match status" value="1"/>
</dbReference>
<gene>
    <name evidence="3" type="ORF">U27_05673</name>
</gene>
<sequence length="315" mass="35656">MFEKPFMSTKEVAQFLDVNEKMVYSLVSDKGLPATKITGKWLFPRRLVEQWLENHIINYPKSAYIPSSQGMLIVVGSHDVLMERTIGLFNQMYPEHLAVFGNVGSLGGLKALSRGLCHIAASHLLQEDEKEYNFDFANHELGGELAAVVNFCRREQGLLIAKGNPKEIYRITDLSKPNVTIANRPVGTGTRLLFDRELQKEGLNGLDIRGYQNELRSHWDVALEVHTGRADAAPAIRAVADLFELDFLPLRWERYDLLISKNRFFEEGVQLFLNLLHENAVKKLAQELNGYDLTVCGKMVFQHQATLKKGKAAEE</sequence>
<evidence type="ECO:0000259" key="2">
    <source>
        <dbReference type="Pfam" id="PF12728"/>
    </source>
</evidence>
<dbReference type="Pfam" id="PF12727">
    <property type="entry name" value="PBP_like"/>
    <property type="match status" value="1"/>
</dbReference>
<dbReference type="Proteomes" id="UP000030661">
    <property type="component" value="Unassembled WGS sequence"/>
</dbReference>
<reference evidence="3" key="1">
    <citation type="journal article" date="2015" name="PeerJ">
        <title>First genomic representation of candidate bacterial phylum KSB3 points to enhanced environmental sensing as a trigger of wastewater bulking.</title>
        <authorList>
            <person name="Sekiguchi Y."/>
            <person name="Ohashi A."/>
            <person name="Parks D.H."/>
            <person name="Yamauchi T."/>
            <person name="Tyson G.W."/>
            <person name="Hugenholtz P."/>
        </authorList>
    </citation>
    <scope>NUCLEOTIDE SEQUENCE [LARGE SCALE GENOMIC DNA]</scope>
</reference>
<feature type="domain" description="PBP" evidence="1">
    <location>
        <begin position="89"/>
        <end position="276"/>
    </location>
</feature>
<dbReference type="Gene3D" id="3.40.190.10">
    <property type="entry name" value="Periplasmic binding protein-like II"/>
    <property type="match status" value="1"/>
</dbReference>
<name>A0A081C293_VECG1</name>
<dbReference type="HOGENOM" id="CLU_053344_1_0_0"/>
<protein>
    <submittedName>
        <fullName evidence="3">DNA binding domain protein, excisionase family</fullName>
    </submittedName>
</protein>
<feature type="domain" description="Helix-turn-helix" evidence="2">
    <location>
        <begin position="6"/>
        <end position="55"/>
    </location>
</feature>
<dbReference type="InterPro" id="IPR010093">
    <property type="entry name" value="SinI_DNA-bd"/>
</dbReference>
<dbReference type="EMBL" id="DF820468">
    <property type="protein sequence ID" value="GAK58698.1"/>
    <property type="molecule type" value="Genomic_DNA"/>
</dbReference>
<dbReference type="PANTHER" id="PTHR38431:SF1">
    <property type="entry name" value="BLL2305 PROTEIN"/>
    <property type="match status" value="1"/>
</dbReference>
<dbReference type="AlphaFoldDB" id="A0A081C293"/>
<evidence type="ECO:0000313" key="3">
    <source>
        <dbReference type="EMBL" id="GAK58698.1"/>
    </source>
</evidence>
<accession>A0A081C293</accession>